<evidence type="ECO:0000256" key="1">
    <source>
        <dbReference type="SAM" id="Coils"/>
    </source>
</evidence>
<dbReference type="Proteomes" id="UP001249020">
    <property type="component" value="Unassembled WGS sequence"/>
</dbReference>
<feature type="region of interest" description="Disordered" evidence="2">
    <location>
        <begin position="1"/>
        <end position="67"/>
    </location>
</feature>
<comment type="caution">
    <text evidence="4">The sequence shown here is derived from an EMBL/GenBank/DDBJ whole genome shotgun (WGS) entry which is preliminary data.</text>
</comment>
<evidence type="ECO:0000313" key="5">
    <source>
        <dbReference type="Proteomes" id="UP001249020"/>
    </source>
</evidence>
<name>A0AAW8QZZ4_9ALTE</name>
<keyword evidence="3" id="KW-1133">Transmembrane helix</keyword>
<feature type="compositionally biased region" description="Basic and acidic residues" evidence="2">
    <location>
        <begin position="432"/>
        <end position="441"/>
    </location>
</feature>
<dbReference type="GO" id="GO:0004851">
    <property type="term" value="F:uroporphyrin-III C-methyltransferase activity"/>
    <property type="evidence" value="ECO:0007669"/>
    <property type="project" value="UniProtKB-EC"/>
</dbReference>
<evidence type="ECO:0000256" key="3">
    <source>
        <dbReference type="SAM" id="Phobius"/>
    </source>
</evidence>
<evidence type="ECO:0000256" key="2">
    <source>
        <dbReference type="SAM" id="MobiDB-lite"/>
    </source>
</evidence>
<dbReference type="RefSeq" id="WP_311360863.1">
    <property type="nucleotide sequence ID" value="NZ_JAVRIE010000002.1"/>
</dbReference>
<feature type="compositionally biased region" description="Low complexity" evidence="2">
    <location>
        <begin position="51"/>
        <end position="65"/>
    </location>
</feature>
<keyword evidence="3" id="KW-0812">Transmembrane</keyword>
<feature type="coiled-coil region" evidence="1">
    <location>
        <begin position="105"/>
        <end position="146"/>
    </location>
</feature>
<dbReference type="AlphaFoldDB" id="A0AAW8QZZ4"/>
<organism evidence="4 5">
    <name type="scientific">Brumicola blandensis</name>
    <dbReference type="NCBI Taxonomy" id="3075611"/>
    <lineage>
        <taxon>Bacteria</taxon>
        <taxon>Pseudomonadati</taxon>
        <taxon>Pseudomonadota</taxon>
        <taxon>Gammaproteobacteria</taxon>
        <taxon>Alteromonadales</taxon>
        <taxon>Alteromonadaceae</taxon>
        <taxon>Brumicola</taxon>
    </lineage>
</organism>
<proteinExistence type="predicted"/>
<dbReference type="PANTHER" id="PTHR38043">
    <property type="entry name" value="PROTEIN HEMX"/>
    <property type="match status" value="1"/>
</dbReference>
<gene>
    <name evidence="4" type="ORF">RM544_05985</name>
</gene>
<feature type="compositionally biased region" description="Polar residues" evidence="2">
    <location>
        <begin position="1"/>
        <end position="23"/>
    </location>
</feature>
<keyword evidence="3" id="KW-0472">Membrane</keyword>
<feature type="transmembrane region" description="Helical" evidence="3">
    <location>
        <begin position="76"/>
        <end position="99"/>
    </location>
</feature>
<feature type="region of interest" description="Disordered" evidence="2">
    <location>
        <begin position="422"/>
        <end position="441"/>
    </location>
</feature>
<evidence type="ECO:0000313" key="4">
    <source>
        <dbReference type="EMBL" id="MDT0582079.1"/>
    </source>
</evidence>
<dbReference type="Pfam" id="PF04375">
    <property type="entry name" value="HemX"/>
    <property type="match status" value="1"/>
</dbReference>
<dbReference type="PANTHER" id="PTHR38043:SF1">
    <property type="entry name" value="PROTEIN HEMX"/>
    <property type="match status" value="1"/>
</dbReference>
<keyword evidence="1" id="KW-0175">Coiled coil</keyword>
<keyword evidence="5" id="KW-1185">Reference proteome</keyword>
<keyword evidence="4" id="KW-0808">Transferase</keyword>
<reference evidence="4 5" key="1">
    <citation type="submission" date="2023-09" db="EMBL/GenBank/DDBJ databases">
        <authorList>
            <person name="Rey-Velasco X."/>
        </authorList>
    </citation>
    <scope>NUCLEOTIDE SEQUENCE [LARGE SCALE GENOMIC DNA]</scope>
    <source>
        <strain evidence="4 5">W409</strain>
    </source>
</reference>
<dbReference type="InterPro" id="IPR007470">
    <property type="entry name" value="HemX"/>
</dbReference>
<keyword evidence="4" id="KW-0489">Methyltransferase</keyword>
<dbReference type="GO" id="GO:0032259">
    <property type="term" value="P:methylation"/>
    <property type="evidence" value="ECO:0007669"/>
    <property type="project" value="UniProtKB-KW"/>
</dbReference>
<dbReference type="EC" id="2.1.1.107" evidence="4"/>
<dbReference type="EMBL" id="JAVRIE010000002">
    <property type="protein sequence ID" value="MDT0582079.1"/>
    <property type="molecule type" value="Genomic_DNA"/>
</dbReference>
<sequence length="441" mass="48711">MTDQKSTNDTSKANENEANVDDQSTLDEQRIEDAVVIEESAETLSKRAPVTNSNTTNARSTNTSSAEEKTVKTGGLWFLALLNFLIIVGLCAAAAWVWYNWQQGASNENDELTVLQTEVSNANDEIASLKRELNQANETLQSSIKDSMAAQSANFDSALNELFALSAQNTDDTDLLKRKVSELSGRRPADWLLAEADYLVRMAGRKLWLEKDVSTAMLMLQAADSRLADLADPSLFPVRKLIANDIQALHQVSPVSTNSVALALNGMISQVDQLPLNAMKIQEFEPNPAATELSDDIADWQENLSKTWTAIVDDFIQVDVSDEPILPYLSTKQRWLITEQLKLALAQAQSAALSERNTLYQASLQQAMAVVVEHYQLEENNVKQFIEVMQQLQGTEVSKTYPRELSSASALKDIIDERVKGAFGNQPTLDQDPDKISEGAL</sequence>
<protein>
    <submittedName>
        <fullName evidence="4">Uroporphyrinogen-III C-methyltransferase</fullName>
        <ecNumber evidence="4">2.1.1.107</ecNumber>
    </submittedName>
</protein>
<accession>A0AAW8QZZ4</accession>